<dbReference type="OrthoDB" id="9769359at2"/>
<feature type="region of interest" description="Disordered" evidence="1">
    <location>
        <begin position="105"/>
        <end position="143"/>
    </location>
</feature>
<dbReference type="Proteomes" id="UP000427906">
    <property type="component" value="Chromosome"/>
</dbReference>
<keyword evidence="2" id="KW-0812">Transmembrane</keyword>
<dbReference type="RefSeq" id="WP_155315842.1">
    <property type="nucleotide sequence ID" value="NZ_AP021874.1"/>
</dbReference>
<evidence type="ECO:0000256" key="2">
    <source>
        <dbReference type="SAM" id="Phobius"/>
    </source>
</evidence>
<keyword evidence="2" id="KW-1133">Transmembrane helix</keyword>
<dbReference type="EMBL" id="AP021874">
    <property type="protein sequence ID" value="BBO67597.1"/>
    <property type="molecule type" value="Genomic_DNA"/>
</dbReference>
<accession>A0A5K7YSH4</accession>
<evidence type="ECO:0000256" key="1">
    <source>
        <dbReference type="SAM" id="MobiDB-lite"/>
    </source>
</evidence>
<name>A0A5K7YSH4_9BACT</name>
<evidence type="ECO:0000313" key="4">
    <source>
        <dbReference type="Proteomes" id="UP000427906"/>
    </source>
</evidence>
<sequence length="162" mass="18127">MTRAIITGYQRTPGDARDHAREMQIDGTAYLARLTAINSDLKFDQILAAIAPASDFTGHIHRMQQRIFLFSGLVLMVVLTMALLTSRQISGSLVQREEESRKIQCSDFSESAPLRPSPPVRAATANAHPKWQDCWRRPPTRRPADLLPISACIRKRSDGSSR</sequence>
<reference evidence="3 4" key="1">
    <citation type="submission" date="2019-11" db="EMBL/GenBank/DDBJ databases">
        <title>Comparative genomics of hydrocarbon-degrading Desulfosarcina strains.</title>
        <authorList>
            <person name="Watanabe M."/>
            <person name="Kojima H."/>
            <person name="Fukui M."/>
        </authorList>
    </citation>
    <scope>NUCLEOTIDE SEQUENCE [LARGE SCALE GENOMIC DNA]</scope>
    <source>
        <strain evidence="3 4">PL12</strain>
    </source>
</reference>
<keyword evidence="4" id="KW-1185">Reference proteome</keyword>
<protein>
    <submittedName>
        <fullName evidence="3">Uncharacterized protein</fullName>
    </submittedName>
</protein>
<dbReference type="KEGG" id="dalk:DSCA_15270"/>
<dbReference type="AlphaFoldDB" id="A0A5K7YSH4"/>
<proteinExistence type="predicted"/>
<organism evidence="3 4">
    <name type="scientific">Desulfosarcina alkanivorans</name>
    <dbReference type="NCBI Taxonomy" id="571177"/>
    <lineage>
        <taxon>Bacteria</taxon>
        <taxon>Pseudomonadati</taxon>
        <taxon>Thermodesulfobacteriota</taxon>
        <taxon>Desulfobacteria</taxon>
        <taxon>Desulfobacterales</taxon>
        <taxon>Desulfosarcinaceae</taxon>
        <taxon>Desulfosarcina</taxon>
    </lineage>
</organism>
<gene>
    <name evidence="3" type="ORF">DSCA_15270</name>
</gene>
<evidence type="ECO:0000313" key="3">
    <source>
        <dbReference type="EMBL" id="BBO67597.1"/>
    </source>
</evidence>
<keyword evidence="2" id="KW-0472">Membrane</keyword>
<feature type="transmembrane region" description="Helical" evidence="2">
    <location>
        <begin position="67"/>
        <end position="86"/>
    </location>
</feature>